<gene>
    <name evidence="4" type="ORF">QE152_g22725</name>
</gene>
<name>A0AAW1KJZ5_POPJA</name>
<dbReference type="InterPro" id="IPR050863">
    <property type="entry name" value="CenT-Element_Derived"/>
</dbReference>
<dbReference type="Pfam" id="PF04218">
    <property type="entry name" value="CENP-B_N"/>
    <property type="match status" value="1"/>
</dbReference>
<dbReference type="GO" id="GO:0003677">
    <property type="term" value="F:DNA binding"/>
    <property type="evidence" value="ECO:0007669"/>
    <property type="project" value="UniProtKB-UniRule"/>
</dbReference>
<sequence>MSGAKRKTLTLEKKAELIKDAENGITVTQLSLQYGIGMQTVRDIIKKKQKILNFMNSSDTFSGVSKRQRVRGPDMKQVDEAVFKWFQQRRAQGVLEAFKRRYRKSMLRELLISENMAEFYKRWSIKDVIYITAEAWKDIPSGTILKSWRKIRNETGEENEQILIDEPVVLQEMWLVCDNREPGYEVKDDKSILSDVNHSTDEDETVELDPPHSLTTHHAALEATETLLKYLEENNDSSVSDVMNVRYLQRKIKNNMIKYKKQSHITDYFKL</sequence>
<dbReference type="Proteomes" id="UP001458880">
    <property type="component" value="Unassembled WGS sequence"/>
</dbReference>
<keyword evidence="4" id="KW-0540">Nuclease</keyword>
<dbReference type="AlphaFoldDB" id="A0AAW1KJZ5"/>
<comment type="subcellular location">
    <subcellularLocation>
        <location evidence="1 2">Nucleus</location>
    </subcellularLocation>
</comment>
<dbReference type="GO" id="GO:0004519">
    <property type="term" value="F:endonuclease activity"/>
    <property type="evidence" value="ECO:0007669"/>
    <property type="project" value="UniProtKB-KW"/>
</dbReference>
<reference evidence="4 5" key="1">
    <citation type="journal article" date="2024" name="BMC Genomics">
        <title>De novo assembly and annotation of Popillia japonica's genome with initial clues to its potential as an invasive pest.</title>
        <authorList>
            <person name="Cucini C."/>
            <person name="Boschi S."/>
            <person name="Funari R."/>
            <person name="Cardaioli E."/>
            <person name="Iannotti N."/>
            <person name="Marturano G."/>
            <person name="Paoli F."/>
            <person name="Bruttini M."/>
            <person name="Carapelli A."/>
            <person name="Frati F."/>
            <person name="Nardi F."/>
        </authorList>
    </citation>
    <scope>NUCLEOTIDE SEQUENCE [LARGE SCALE GENOMIC DNA]</scope>
    <source>
        <strain evidence="4">DMR45628</strain>
    </source>
</reference>
<dbReference type="Pfam" id="PF03184">
    <property type="entry name" value="DDE_1"/>
    <property type="match status" value="1"/>
</dbReference>
<dbReference type="PANTHER" id="PTHR19303:SF16">
    <property type="entry name" value="JERKY PROTEIN HOMOLOG-LIKE"/>
    <property type="match status" value="1"/>
</dbReference>
<dbReference type="Gene3D" id="1.10.10.60">
    <property type="entry name" value="Homeodomain-like"/>
    <property type="match status" value="1"/>
</dbReference>
<dbReference type="InterPro" id="IPR007889">
    <property type="entry name" value="HTH_Psq"/>
</dbReference>
<keyword evidence="4" id="KW-0255">Endonuclease</keyword>
<keyword evidence="2" id="KW-0238">DNA-binding</keyword>
<organism evidence="4 5">
    <name type="scientific">Popillia japonica</name>
    <name type="common">Japanese beetle</name>
    <dbReference type="NCBI Taxonomy" id="7064"/>
    <lineage>
        <taxon>Eukaryota</taxon>
        <taxon>Metazoa</taxon>
        <taxon>Ecdysozoa</taxon>
        <taxon>Arthropoda</taxon>
        <taxon>Hexapoda</taxon>
        <taxon>Insecta</taxon>
        <taxon>Pterygota</taxon>
        <taxon>Neoptera</taxon>
        <taxon>Endopterygota</taxon>
        <taxon>Coleoptera</taxon>
        <taxon>Polyphaga</taxon>
        <taxon>Scarabaeiformia</taxon>
        <taxon>Scarabaeidae</taxon>
        <taxon>Rutelinae</taxon>
        <taxon>Popillia</taxon>
    </lineage>
</organism>
<evidence type="ECO:0000313" key="4">
    <source>
        <dbReference type="EMBL" id="KAK9719301.1"/>
    </source>
</evidence>
<comment type="caution">
    <text evidence="4">The sequence shown here is derived from an EMBL/GenBank/DDBJ whole genome shotgun (WGS) entry which is preliminary data.</text>
</comment>
<evidence type="ECO:0000256" key="1">
    <source>
        <dbReference type="ARBA" id="ARBA00004123"/>
    </source>
</evidence>
<accession>A0AAW1KJZ5</accession>
<dbReference type="PROSITE" id="PS50960">
    <property type="entry name" value="HTH_PSQ"/>
    <property type="match status" value="1"/>
</dbReference>
<keyword evidence="5" id="KW-1185">Reference proteome</keyword>
<dbReference type="EMBL" id="JASPKY010000221">
    <property type="protein sequence ID" value="KAK9719301.1"/>
    <property type="molecule type" value="Genomic_DNA"/>
</dbReference>
<proteinExistence type="predicted"/>
<keyword evidence="2" id="KW-0539">Nucleus</keyword>
<dbReference type="SUPFAM" id="SSF46689">
    <property type="entry name" value="Homeodomain-like"/>
    <property type="match status" value="1"/>
</dbReference>
<keyword evidence="4" id="KW-0378">Hydrolase</keyword>
<evidence type="ECO:0000259" key="3">
    <source>
        <dbReference type="PROSITE" id="PS50960"/>
    </source>
</evidence>
<dbReference type="InterPro" id="IPR004875">
    <property type="entry name" value="DDE_SF_endonuclease_dom"/>
</dbReference>
<evidence type="ECO:0000313" key="5">
    <source>
        <dbReference type="Proteomes" id="UP001458880"/>
    </source>
</evidence>
<dbReference type="PANTHER" id="PTHR19303">
    <property type="entry name" value="TRANSPOSON"/>
    <property type="match status" value="1"/>
</dbReference>
<evidence type="ECO:0000256" key="2">
    <source>
        <dbReference type="PROSITE-ProRule" id="PRU00320"/>
    </source>
</evidence>
<feature type="DNA-binding region" description="H-T-H motif" evidence="2">
    <location>
        <begin position="27"/>
        <end position="47"/>
    </location>
</feature>
<dbReference type="InterPro" id="IPR009057">
    <property type="entry name" value="Homeodomain-like_sf"/>
</dbReference>
<dbReference type="GO" id="GO:0005634">
    <property type="term" value="C:nucleus"/>
    <property type="evidence" value="ECO:0007669"/>
    <property type="project" value="UniProtKB-SubCell"/>
</dbReference>
<protein>
    <submittedName>
        <fullName evidence="4">DDE superfamily endonuclease</fullName>
    </submittedName>
</protein>
<feature type="domain" description="HTH psq-type" evidence="3">
    <location>
        <begin position="1"/>
        <end position="51"/>
    </location>
</feature>